<dbReference type="AlphaFoldDB" id="A0A498R5P0"/>
<dbReference type="Proteomes" id="UP000277811">
    <property type="component" value="Unassembled WGS sequence"/>
</dbReference>
<name>A0A498R5P0_9FIRM</name>
<dbReference type="OrthoDB" id="1894615at2"/>
<proteinExistence type="predicted"/>
<evidence type="ECO:0000313" key="1">
    <source>
        <dbReference type="EMBL" id="VBB06425.1"/>
    </source>
</evidence>
<reference evidence="1 2" key="1">
    <citation type="submission" date="2018-06" db="EMBL/GenBank/DDBJ databases">
        <authorList>
            <person name="Strepis N."/>
        </authorList>
    </citation>
    <scope>NUCLEOTIDE SEQUENCE [LARGE SCALE GENOMIC DNA]</scope>
    <source>
        <strain evidence="1">LUCI</strain>
    </source>
</reference>
<keyword evidence="2" id="KW-1185">Reference proteome</keyword>
<organism evidence="1 2">
    <name type="scientific">Lucifera butyrica</name>
    <dbReference type="NCBI Taxonomy" id="1351585"/>
    <lineage>
        <taxon>Bacteria</taxon>
        <taxon>Bacillati</taxon>
        <taxon>Bacillota</taxon>
        <taxon>Negativicutes</taxon>
        <taxon>Veillonellales</taxon>
        <taxon>Veillonellaceae</taxon>
        <taxon>Lucifera</taxon>
    </lineage>
</organism>
<protein>
    <submittedName>
        <fullName evidence="1">Uncharacterized protein</fullName>
    </submittedName>
</protein>
<gene>
    <name evidence="1" type="ORF">LUCI_1657</name>
</gene>
<evidence type="ECO:0000313" key="2">
    <source>
        <dbReference type="Proteomes" id="UP000277811"/>
    </source>
</evidence>
<accession>A0A498R5P0</accession>
<dbReference type="EMBL" id="UPPP01000064">
    <property type="protein sequence ID" value="VBB06425.1"/>
    <property type="molecule type" value="Genomic_DNA"/>
</dbReference>
<sequence>MSPDEITGELKKLGVVISNRTLFNYERWGLIPRAERGAQRGGKWTDYPRHTIVEAYVAWAFLHGQYGDEGLRKVMGGKIPKLSPKAVSSIRAHAITLFTAINEICSGDKTDSNRYANDSDFVNNFMGDNNLKKADEMSQDTEGFIMFAVNIWNREIAEVRKKVMSPV</sequence>